<evidence type="ECO:0000313" key="3">
    <source>
        <dbReference type="Proteomes" id="UP001345963"/>
    </source>
</evidence>
<evidence type="ECO:0000256" key="1">
    <source>
        <dbReference type="SAM" id="Phobius"/>
    </source>
</evidence>
<feature type="non-terminal residue" evidence="2">
    <location>
        <position position="74"/>
    </location>
</feature>
<organism evidence="2 3">
    <name type="scientific">Ataeniobius toweri</name>
    <dbReference type="NCBI Taxonomy" id="208326"/>
    <lineage>
        <taxon>Eukaryota</taxon>
        <taxon>Metazoa</taxon>
        <taxon>Chordata</taxon>
        <taxon>Craniata</taxon>
        <taxon>Vertebrata</taxon>
        <taxon>Euteleostomi</taxon>
        <taxon>Actinopterygii</taxon>
        <taxon>Neopterygii</taxon>
        <taxon>Teleostei</taxon>
        <taxon>Neoteleostei</taxon>
        <taxon>Acanthomorphata</taxon>
        <taxon>Ovalentaria</taxon>
        <taxon>Atherinomorphae</taxon>
        <taxon>Cyprinodontiformes</taxon>
        <taxon>Goodeidae</taxon>
        <taxon>Ataeniobius</taxon>
    </lineage>
</organism>
<proteinExistence type="predicted"/>
<feature type="transmembrane region" description="Helical" evidence="1">
    <location>
        <begin position="26"/>
        <end position="48"/>
    </location>
</feature>
<keyword evidence="3" id="KW-1185">Reference proteome</keyword>
<dbReference type="Proteomes" id="UP001345963">
    <property type="component" value="Unassembled WGS sequence"/>
</dbReference>
<evidence type="ECO:0000313" key="2">
    <source>
        <dbReference type="EMBL" id="MED6249297.1"/>
    </source>
</evidence>
<gene>
    <name evidence="2" type="ORF">ATANTOWER_012092</name>
</gene>
<keyword evidence="1" id="KW-0812">Transmembrane</keyword>
<keyword evidence="1" id="KW-1133">Transmembrane helix</keyword>
<keyword evidence="1" id="KW-0472">Membrane</keyword>
<comment type="caution">
    <text evidence="2">The sequence shown here is derived from an EMBL/GenBank/DDBJ whole genome shotgun (WGS) entry which is preliminary data.</text>
</comment>
<dbReference type="EMBL" id="JAHUTI010051764">
    <property type="protein sequence ID" value="MED6249297.1"/>
    <property type="molecule type" value="Genomic_DNA"/>
</dbReference>
<accession>A0ABU7BF90</accession>
<protein>
    <submittedName>
        <fullName evidence="2">Uncharacterized protein</fullName>
    </submittedName>
</protein>
<reference evidence="2 3" key="1">
    <citation type="submission" date="2021-07" db="EMBL/GenBank/DDBJ databases">
        <authorList>
            <person name="Palmer J.M."/>
        </authorList>
    </citation>
    <scope>NUCLEOTIDE SEQUENCE [LARGE SCALE GENOMIC DNA]</scope>
    <source>
        <strain evidence="2 3">AT_MEX2019</strain>
        <tissue evidence="2">Muscle</tissue>
    </source>
</reference>
<sequence length="74" mass="8235">MFPGNPICTFTRKNETSVMQYLDMNLLPVVLLCLFCCCLIITGPTLPLGGQKSQPSGRQDREFTLLRLSSLPCL</sequence>
<name>A0ABU7BF90_9TELE</name>